<dbReference type="PROSITE" id="PS50157">
    <property type="entry name" value="ZINC_FINGER_C2H2_2"/>
    <property type="match status" value="1"/>
</dbReference>
<evidence type="ECO:0000256" key="10">
    <source>
        <dbReference type="ARBA" id="ARBA00030834"/>
    </source>
</evidence>
<proteinExistence type="inferred from homology"/>
<dbReference type="GO" id="GO:0015031">
    <property type="term" value="P:protein transport"/>
    <property type="evidence" value="ECO:0007669"/>
    <property type="project" value="UniProtKB-KW"/>
</dbReference>
<feature type="compositionally biased region" description="Polar residues" evidence="12">
    <location>
        <begin position="427"/>
        <end position="439"/>
    </location>
</feature>
<dbReference type="InterPro" id="IPR019385">
    <property type="entry name" value="PHAX_RNA-binding_domain"/>
</dbReference>
<evidence type="ECO:0000313" key="15">
    <source>
        <dbReference type="Proteomes" id="UP001201812"/>
    </source>
</evidence>
<evidence type="ECO:0000259" key="13">
    <source>
        <dbReference type="PROSITE" id="PS50157"/>
    </source>
</evidence>
<keyword evidence="11" id="KW-0479">Metal-binding</keyword>
<feature type="compositionally biased region" description="Polar residues" evidence="12">
    <location>
        <begin position="132"/>
        <end position="142"/>
    </location>
</feature>
<dbReference type="SMART" id="SM00355">
    <property type="entry name" value="ZnF_C2H2"/>
    <property type="match status" value="2"/>
</dbReference>
<evidence type="ECO:0000256" key="7">
    <source>
        <dbReference type="ARBA" id="ARBA00022884"/>
    </source>
</evidence>
<evidence type="ECO:0000256" key="12">
    <source>
        <dbReference type="SAM" id="MobiDB-lite"/>
    </source>
</evidence>
<keyword evidence="7" id="KW-0694">RNA-binding</keyword>
<dbReference type="GO" id="GO:0003723">
    <property type="term" value="F:RNA binding"/>
    <property type="evidence" value="ECO:0007669"/>
    <property type="project" value="UniProtKB-KW"/>
</dbReference>
<evidence type="ECO:0000256" key="6">
    <source>
        <dbReference type="ARBA" id="ARBA00022490"/>
    </source>
</evidence>
<dbReference type="PANTHER" id="PTHR13135">
    <property type="entry name" value="CYTOSOLIC RESINIFERATOXIN BINDING PROTEIN RBP-26"/>
    <property type="match status" value="1"/>
</dbReference>
<evidence type="ECO:0000256" key="3">
    <source>
        <dbReference type="ARBA" id="ARBA00006094"/>
    </source>
</evidence>
<reference evidence="14" key="1">
    <citation type="submission" date="2022-01" db="EMBL/GenBank/DDBJ databases">
        <title>Genome Sequence Resource for Two Populations of Ditylenchus destructor, the Migratory Endoparasitic Phytonematode.</title>
        <authorList>
            <person name="Zhang H."/>
            <person name="Lin R."/>
            <person name="Xie B."/>
        </authorList>
    </citation>
    <scope>NUCLEOTIDE SEQUENCE</scope>
    <source>
        <strain evidence="14">BazhouSP</strain>
    </source>
</reference>
<sequence>MSSLNNQRYPLKCPRCRPATDENSQAANAPTFPGIVHLLSHFNHQHCGDRIKFACTEVGCRIHFSTEFGLLRHRQQSHPEAKDSRNGTNALRLQLYEFLDDTLQQYIDVQQTPRKCVEVQESEPIESSSSSATVKATANKKQNAYECNEEDSRKSTKFTKTVNDSGSALIKVMKKISRNQFTKEEQRNPTITNASVFTSNFEHSRKRKSATINSTLPALFPSRMHSLNQKYKPRVSFRDKNDTTEPNGNTFGFNVVEASTVPSCSLNEKKSWSINSGGHDNSESTNKRNEMMIAPNYDKAAFLKATFSDDFSFNELGSLMAKSMGSLFPELVIKAVNLVGREKSMTLFKKCQAIEKVGGITMFDGSRRRTPDEVFVHLFHWDNDIPAAMKRELSECNQRLLRGKESQQSLALNMHHSLSRNRHRNSGNKISESAAVTENPDCTTTSAELAHKSVKIHVKK</sequence>
<dbReference type="EMBL" id="JAKKPZ010000002">
    <property type="protein sequence ID" value="KAI1726053.1"/>
    <property type="molecule type" value="Genomic_DNA"/>
</dbReference>
<feature type="domain" description="C2H2-type" evidence="13">
    <location>
        <begin position="53"/>
        <end position="83"/>
    </location>
</feature>
<accession>A0AAD4ND57</accession>
<dbReference type="PROSITE" id="PS00028">
    <property type="entry name" value="ZINC_FINGER_C2H2_1"/>
    <property type="match status" value="1"/>
</dbReference>
<dbReference type="Gene3D" id="1.10.10.1440">
    <property type="entry name" value="PHAX RNA-binding domain"/>
    <property type="match status" value="1"/>
</dbReference>
<dbReference type="PANTHER" id="PTHR13135:SF0">
    <property type="entry name" value="PHOSPHORYLATED ADAPTER RNA EXPORT PROTEIN"/>
    <property type="match status" value="1"/>
</dbReference>
<dbReference type="Pfam" id="PF10258">
    <property type="entry name" value="PHAX_RNA-bd"/>
    <property type="match status" value="1"/>
</dbReference>
<name>A0AAD4ND57_9BILA</name>
<dbReference type="Proteomes" id="UP001201812">
    <property type="component" value="Unassembled WGS sequence"/>
</dbReference>
<keyword evidence="11" id="KW-0862">Zinc</keyword>
<evidence type="ECO:0000256" key="2">
    <source>
        <dbReference type="ARBA" id="ARBA00004496"/>
    </source>
</evidence>
<gene>
    <name evidence="14" type="ORF">DdX_02746</name>
</gene>
<evidence type="ECO:0000256" key="1">
    <source>
        <dbReference type="ARBA" id="ARBA00004123"/>
    </source>
</evidence>
<dbReference type="InterPro" id="IPR038092">
    <property type="entry name" value="PHAX_RNA-binding_sf"/>
</dbReference>
<evidence type="ECO:0000256" key="5">
    <source>
        <dbReference type="ARBA" id="ARBA00022448"/>
    </source>
</evidence>
<evidence type="ECO:0000256" key="9">
    <source>
        <dbReference type="ARBA" id="ARBA00023242"/>
    </source>
</evidence>
<dbReference type="GO" id="GO:0005737">
    <property type="term" value="C:cytoplasm"/>
    <property type="evidence" value="ECO:0007669"/>
    <property type="project" value="UniProtKB-SubCell"/>
</dbReference>
<evidence type="ECO:0000256" key="4">
    <source>
        <dbReference type="ARBA" id="ARBA00016856"/>
    </source>
</evidence>
<feature type="compositionally biased region" description="Basic residues" evidence="12">
    <location>
        <begin position="417"/>
        <end position="426"/>
    </location>
</feature>
<keyword evidence="9" id="KW-0539">Nucleus</keyword>
<keyword evidence="6" id="KW-0963">Cytoplasm</keyword>
<comment type="caution">
    <text evidence="14">The sequence shown here is derived from an EMBL/GenBank/DDBJ whole genome shotgun (WGS) entry which is preliminary data.</text>
</comment>
<protein>
    <recommendedName>
        <fullName evidence="4">Phosphorylated adapter RNA export protein</fullName>
    </recommendedName>
    <alternativeName>
        <fullName evidence="10">RNA U small nuclear RNA export adapter protein</fullName>
    </alternativeName>
</protein>
<keyword evidence="11" id="KW-0863">Zinc-finger</keyword>
<feature type="region of interest" description="Disordered" evidence="12">
    <location>
        <begin position="416"/>
        <end position="439"/>
    </location>
</feature>
<dbReference type="InterPro" id="IPR039047">
    <property type="entry name" value="PHAX"/>
</dbReference>
<feature type="region of interest" description="Disordered" evidence="12">
    <location>
        <begin position="120"/>
        <end position="157"/>
    </location>
</feature>
<keyword evidence="8" id="KW-0653">Protein transport</keyword>
<dbReference type="GO" id="GO:0005634">
    <property type="term" value="C:nucleus"/>
    <property type="evidence" value="ECO:0007669"/>
    <property type="project" value="UniProtKB-SubCell"/>
</dbReference>
<dbReference type="AlphaFoldDB" id="A0AAD4ND57"/>
<evidence type="ECO:0000256" key="11">
    <source>
        <dbReference type="PROSITE-ProRule" id="PRU00042"/>
    </source>
</evidence>
<evidence type="ECO:0000313" key="14">
    <source>
        <dbReference type="EMBL" id="KAI1726053.1"/>
    </source>
</evidence>
<comment type="similarity">
    <text evidence="3">Belongs to the PHAX family.</text>
</comment>
<organism evidence="14 15">
    <name type="scientific">Ditylenchus destructor</name>
    <dbReference type="NCBI Taxonomy" id="166010"/>
    <lineage>
        <taxon>Eukaryota</taxon>
        <taxon>Metazoa</taxon>
        <taxon>Ecdysozoa</taxon>
        <taxon>Nematoda</taxon>
        <taxon>Chromadorea</taxon>
        <taxon>Rhabditida</taxon>
        <taxon>Tylenchina</taxon>
        <taxon>Tylenchomorpha</taxon>
        <taxon>Sphaerularioidea</taxon>
        <taxon>Anguinidae</taxon>
        <taxon>Anguininae</taxon>
        <taxon>Ditylenchus</taxon>
    </lineage>
</organism>
<dbReference type="GO" id="GO:0006408">
    <property type="term" value="P:snRNA export from nucleus"/>
    <property type="evidence" value="ECO:0007669"/>
    <property type="project" value="InterPro"/>
</dbReference>
<dbReference type="InterPro" id="IPR013087">
    <property type="entry name" value="Znf_C2H2_type"/>
</dbReference>
<evidence type="ECO:0000256" key="8">
    <source>
        <dbReference type="ARBA" id="ARBA00022927"/>
    </source>
</evidence>
<dbReference type="GO" id="GO:0008270">
    <property type="term" value="F:zinc ion binding"/>
    <property type="evidence" value="ECO:0007669"/>
    <property type="project" value="UniProtKB-KW"/>
</dbReference>
<comment type="subcellular location">
    <subcellularLocation>
        <location evidence="2">Cytoplasm</location>
    </subcellularLocation>
    <subcellularLocation>
        <location evidence="1">Nucleus</location>
    </subcellularLocation>
</comment>
<keyword evidence="5" id="KW-0813">Transport</keyword>
<keyword evidence="15" id="KW-1185">Reference proteome</keyword>